<dbReference type="Gene3D" id="1.20.58.390">
    <property type="entry name" value="Neurotransmitter-gated ion-channel transmembrane domain"/>
    <property type="match status" value="1"/>
</dbReference>
<feature type="transmembrane region" description="Helical" evidence="1">
    <location>
        <begin position="15"/>
        <end position="34"/>
    </location>
</feature>
<gene>
    <name evidence="2" type="ORF">MONAX_5E000197</name>
</gene>
<evidence type="ECO:0000256" key="1">
    <source>
        <dbReference type="SAM" id="Phobius"/>
    </source>
</evidence>
<dbReference type="EMBL" id="CABDUW010000264">
    <property type="protein sequence ID" value="VTJ64341.1"/>
    <property type="molecule type" value="Genomic_DNA"/>
</dbReference>
<reference evidence="2" key="1">
    <citation type="submission" date="2019-04" db="EMBL/GenBank/DDBJ databases">
        <authorList>
            <person name="Alioto T."/>
            <person name="Alioto T."/>
        </authorList>
    </citation>
    <scope>NUCLEOTIDE SEQUENCE [LARGE SCALE GENOMIC DNA]</scope>
</reference>
<dbReference type="Proteomes" id="UP000335636">
    <property type="component" value="Unassembled WGS sequence"/>
</dbReference>
<sequence length="190" mass="21109">MVAIRCRPRLYVTNLLVPSGFLMAIEALSFYLPAKNQNRAPFKMTLLLGYKVSCSVSDTAFITPTHAWLHSLLRHCTSPRRCCPPGAQKEKKGLDLRSTHLPGEPCIPQVSPALPTGVKEPGDLVEKVSGTREVELTGCPESARARQELEAQKQHCGWNSAIYLMDTLLFHLYLLFMASSVVMVIALWNT</sequence>
<comment type="caution">
    <text evidence="2">The sequence shown here is derived from an EMBL/GenBank/DDBJ whole genome shotgun (WGS) entry which is preliminary data.</text>
</comment>
<keyword evidence="1" id="KW-1133">Transmembrane helix</keyword>
<protein>
    <recommendedName>
        <fullName evidence="4">Neurotransmitter-gated ion-channel transmembrane domain-containing protein</fullName>
    </recommendedName>
</protein>
<dbReference type="SUPFAM" id="SSF90112">
    <property type="entry name" value="Neurotransmitter-gated ion-channel transmembrane pore"/>
    <property type="match status" value="1"/>
</dbReference>
<dbReference type="GO" id="GO:0006811">
    <property type="term" value="P:monoatomic ion transport"/>
    <property type="evidence" value="ECO:0007669"/>
    <property type="project" value="InterPro"/>
</dbReference>
<keyword evidence="3" id="KW-1185">Reference proteome</keyword>
<evidence type="ECO:0000313" key="2">
    <source>
        <dbReference type="EMBL" id="VTJ64341.1"/>
    </source>
</evidence>
<dbReference type="AlphaFoldDB" id="A0A5E4B5V0"/>
<accession>A0A5E4B5V0</accession>
<keyword evidence="1" id="KW-0472">Membrane</keyword>
<evidence type="ECO:0008006" key="4">
    <source>
        <dbReference type="Google" id="ProtNLM"/>
    </source>
</evidence>
<evidence type="ECO:0000313" key="3">
    <source>
        <dbReference type="Proteomes" id="UP000335636"/>
    </source>
</evidence>
<dbReference type="InterPro" id="IPR036719">
    <property type="entry name" value="Neuro-gated_channel_TM_sf"/>
</dbReference>
<dbReference type="GO" id="GO:0016020">
    <property type="term" value="C:membrane"/>
    <property type="evidence" value="ECO:0007669"/>
    <property type="project" value="InterPro"/>
</dbReference>
<dbReference type="InterPro" id="IPR038050">
    <property type="entry name" value="Neuro_actylchol_rec"/>
</dbReference>
<proteinExistence type="predicted"/>
<feature type="transmembrane region" description="Helical" evidence="1">
    <location>
        <begin position="168"/>
        <end position="188"/>
    </location>
</feature>
<organism evidence="2 3">
    <name type="scientific">Marmota monax</name>
    <name type="common">Woodchuck</name>
    <dbReference type="NCBI Taxonomy" id="9995"/>
    <lineage>
        <taxon>Eukaryota</taxon>
        <taxon>Metazoa</taxon>
        <taxon>Chordata</taxon>
        <taxon>Craniata</taxon>
        <taxon>Vertebrata</taxon>
        <taxon>Euteleostomi</taxon>
        <taxon>Mammalia</taxon>
        <taxon>Eutheria</taxon>
        <taxon>Euarchontoglires</taxon>
        <taxon>Glires</taxon>
        <taxon>Rodentia</taxon>
        <taxon>Sciuromorpha</taxon>
        <taxon>Sciuridae</taxon>
        <taxon>Xerinae</taxon>
        <taxon>Marmotini</taxon>
        <taxon>Marmota</taxon>
    </lineage>
</organism>
<name>A0A5E4B5V0_MARMO</name>
<keyword evidence="1" id="KW-0812">Transmembrane</keyword>